<dbReference type="Proteomes" id="UP001206572">
    <property type="component" value="Unassembled WGS sequence"/>
</dbReference>
<feature type="transmembrane region" description="Helical" evidence="1">
    <location>
        <begin position="162"/>
        <end position="183"/>
    </location>
</feature>
<comment type="caution">
    <text evidence="2">The sequence shown here is derived from an EMBL/GenBank/DDBJ whole genome shotgun (WGS) entry which is preliminary data.</text>
</comment>
<evidence type="ECO:0000256" key="1">
    <source>
        <dbReference type="SAM" id="Phobius"/>
    </source>
</evidence>
<feature type="transmembrane region" description="Helical" evidence="1">
    <location>
        <begin position="128"/>
        <end position="150"/>
    </location>
</feature>
<keyword evidence="1" id="KW-0472">Membrane</keyword>
<protein>
    <recommendedName>
        <fullName evidence="4">Diguanylate cyclase</fullName>
    </recommendedName>
</protein>
<dbReference type="RefSeq" id="WP_258827233.1">
    <property type="nucleotide sequence ID" value="NZ_JANUHA010000004.1"/>
</dbReference>
<gene>
    <name evidence="2" type="ORF">NX780_07445</name>
</gene>
<keyword evidence="3" id="KW-1185">Reference proteome</keyword>
<keyword evidence="1" id="KW-0812">Transmembrane</keyword>
<evidence type="ECO:0008006" key="4">
    <source>
        <dbReference type="Google" id="ProtNLM"/>
    </source>
</evidence>
<organism evidence="2 3">
    <name type="scientific">Massilia agri</name>
    <dbReference type="NCBI Taxonomy" id="1886785"/>
    <lineage>
        <taxon>Bacteria</taxon>
        <taxon>Pseudomonadati</taxon>
        <taxon>Pseudomonadota</taxon>
        <taxon>Betaproteobacteria</taxon>
        <taxon>Burkholderiales</taxon>
        <taxon>Oxalobacteraceae</taxon>
        <taxon>Telluria group</taxon>
        <taxon>Massilia</taxon>
    </lineage>
</organism>
<evidence type="ECO:0000313" key="2">
    <source>
        <dbReference type="EMBL" id="MCS0596184.1"/>
    </source>
</evidence>
<sequence length="194" mass="21776">MPASRWDWLQGRRWSAAASCREEGNDVPPYVYALMVHGVIGALDVFVNHEWLAKLPSRPACAGEERLHSAREGVFAALFASLAWCEWHGGFVWWIVALFLAEMAISARDVVVEGEVRKLPKSEHLLHLFLFMNLGVMFTLTGQALIAWHALPSRLMPADHGWASWVLSVMAFGAVTWSLRDLLAARRLARMALQ</sequence>
<keyword evidence="1" id="KW-1133">Transmembrane helix</keyword>
<proteinExistence type="predicted"/>
<evidence type="ECO:0000313" key="3">
    <source>
        <dbReference type="Proteomes" id="UP001206572"/>
    </source>
</evidence>
<feature type="transmembrane region" description="Helical" evidence="1">
    <location>
        <begin position="90"/>
        <end position="107"/>
    </location>
</feature>
<name>A0ABT2AIW5_9BURK</name>
<dbReference type="EMBL" id="JANUHA010000004">
    <property type="protein sequence ID" value="MCS0596184.1"/>
    <property type="molecule type" value="Genomic_DNA"/>
</dbReference>
<accession>A0ABT2AIW5</accession>
<reference evidence="2 3" key="1">
    <citation type="submission" date="2022-08" db="EMBL/GenBank/DDBJ databases">
        <title>Reclassification of Massilia species as members of the genera Telluria, Duganella, Pseudoduganella, Mokoshia gen. nov. and Zemynaea gen. nov. using orthogonal and non-orthogonal genome-based approaches.</title>
        <authorList>
            <person name="Bowman J.P."/>
        </authorList>
    </citation>
    <scope>NUCLEOTIDE SEQUENCE [LARGE SCALE GENOMIC DNA]</scope>
    <source>
        <strain evidence="2 3">JCM 31661</strain>
    </source>
</reference>